<evidence type="ECO:0000313" key="2">
    <source>
        <dbReference type="EMBL" id="KAE9531300.1"/>
    </source>
</evidence>
<feature type="region of interest" description="Disordered" evidence="1">
    <location>
        <begin position="38"/>
        <end position="69"/>
    </location>
</feature>
<comment type="caution">
    <text evidence="2">The sequence shown here is derived from an EMBL/GenBank/DDBJ whole genome shotgun (WGS) entry which is preliminary data.</text>
</comment>
<sequence length="172" mass="17451">MCILWMGLPHRLGYYDDVAESVVPGVQHCSVAVARTAPTATPVPSSPTTPAPTAPSRQQTDAVASRGRRQRIVRRAAVAATAAGVFQSYAGGVRTASRDSAESEGLSSSSPRPSKPFTIDAILGLQAGAVGQSAAAAATAIDPLNAGPVTALDFSTGSAAAHGKKLREGNTK</sequence>
<dbReference type="Proteomes" id="UP000475862">
    <property type="component" value="Unassembled WGS sequence"/>
</dbReference>
<protein>
    <submittedName>
        <fullName evidence="2">Uncharacterized protein</fullName>
    </submittedName>
</protein>
<accession>A0A6G0TF28</accession>
<evidence type="ECO:0000313" key="3">
    <source>
        <dbReference type="Proteomes" id="UP000475862"/>
    </source>
</evidence>
<evidence type="ECO:0000256" key="1">
    <source>
        <dbReference type="SAM" id="MobiDB-lite"/>
    </source>
</evidence>
<feature type="compositionally biased region" description="Low complexity" evidence="1">
    <location>
        <begin position="103"/>
        <end position="112"/>
    </location>
</feature>
<name>A0A6G0TF28_APHGL</name>
<reference evidence="2 3" key="1">
    <citation type="submission" date="2019-08" db="EMBL/GenBank/DDBJ databases">
        <title>The genome of the soybean aphid Biotype 1, its phylome, world population structure and adaptation to the North American continent.</title>
        <authorList>
            <person name="Giordano R."/>
            <person name="Donthu R.K."/>
            <person name="Hernandez A.G."/>
            <person name="Wright C.L."/>
            <person name="Zimin A.V."/>
        </authorList>
    </citation>
    <scope>NUCLEOTIDE SEQUENCE [LARGE SCALE GENOMIC DNA]</scope>
    <source>
        <tissue evidence="2">Whole aphids</tissue>
    </source>
</reference>
<feature type="region of interest" description="Disordered" evidence="1">
    <location>
        <begin position="93"/>
        <end position="115"/>
    </location>
</feature>
<gene>
    <name evidence="2" type="ORF">AGLY_010506</name>
</gene>
<organism evidence="2 3">
    <name type="scientific">Aphis glycines</name>
    <name type="common">Soybean aphid</name>
    <dbReference type="NCBI Taxonomy" id="307491"/>
    <lineage>
        <taxon>Eukaryota</taxon>
        <taxon>Metazoa</taxon>
        <taxon>Ecdysozoa</taxon>
        <taxon>Arthropoda</taxon>
        <taxon>Hexapoda</taxon>
        <taxon>Insecta</taxon>
        <taxon>Pterygota</taxon>
        <taxon>Neoptera</taxon>
        <taxon>Paraneoptera</taxon>
        <taxon>Hemiptera</taxon>
        <taxon>Sternorrhyncha</taxon>
        <taxon>Aphidomorpha</taxon>
        <taxon>Aphidoidea</taxon>
        <taxon>Aphididae</taxon>
        <taxon>Aphidini</taxon>
        <taxon>Aphis</taxon>
        <taxon>Aphis</taxon>
    </lineage>
</organism>
<dbReference type="AlphaFoldDB" id="A0A6G0TF28"/>
<keyword evidence="3" id="KW-1185">Reference proteome</keyword>
<dbReference type="EMBL" id="VYZN01000041">
    <property type="protein sequence ID" value="KAE9531300.1"/>
    <property type="molecule type" value="Genomic_DNA"/>
</dbReference>
<feature type="compositionally biased region" description="Pro residues" evidence="1">
    <location>
        <begin position="44"/>
        <end position="53"/>
    </location>
</feature>
<dbReference type="OrthoDB" id="6159439at2759"/>
<proteinExistence type="predicted"/>